<keyword evidence="2" id="KW-1185">Reference proteome</keyword>
<protein>
    <submittedName>
        <fullName evidence="1">Uncharacterized protein</fullName>
    </submittedName>
</protein>
<gene>
    <name evidence="1" type="ORF">MRB53_033653</name>
</gene>
<proteinExistence type="predicted"/>
<evidence type="ECO:0000313" key="2">
    <source>
        <dbReference type="Proteomes" id="UP001234297"/>
    </source>
</evidence>
<name>A0ACC2KVV0_PERAE</name>
<reference evidence="1 2" key="1">
    <citation type="journal article" date="2022" name="Hortic Res">
        <title>A haplotype resolved chromosomal level avocado genome allows analysis of novel avocado genes.</title>
        <authorList>
            <person name="Nath O."/>
            <person name="Fletcher S.J."/>
            <person name="Hayward A."/>
            <person name="Shaw L.M."/>
            <person name="Masouleh A.K."/>
            <person name="Furtado A."/>
            <person name="Henry R.J."/>
            <person name="Mitter N."/>
        </authorList>
    </citation>
    <scope>NUCLEOTIDE SEQUENCE [LARGE SCALE GENOMIC DNA]</scope>
    <source>
        <strain evidence="2">cv. Hass</strain>
    </source>
</reference>
<dbReference type="Proteomes" id="UP001234297">
    <property type="component" value="Chromosome 11"/>
</dbReference>
<dbReference type="EMBL" id="CM056819">
    <property type="protein sequence ID" value="KAJ8625123.1"/>
    <property type="molecule type" value="Genomic_DNA"/>
</dbReference>
<evidence type="ECO:0000313" key="1">
    <source>
        <dbReference type="EMBL" id="KAJ8625123.1"/>
    </source>
</evidence>
<organism evidence="1 2">
    <name type="scientific">Persea americana</name>
    <name type="common">Avocado</name>
    <dbReference type="NCBI Taxonomy" id="3435"/>
    <lineage>
        <taxon>Eukaryota</taxon>
        <taxon>Viridiplantae</taxon>
        <taxon>Streptophyta</taxon>
        <taxon>Embryophyta</taxon>
        <taxon>Tracheophyta</taxon>
        <taxon>Spermatophyta</taxon>
        <taxon>Magnoliopsida</taxon>
        <taxon>Magnoliidae</taxon>
        <taxon>Laurales</taxon>
        <taxon>Lauraceae</taxon>
        <taxon>Persea</taxon>
    </lineage>
</organism>
<sequence length="248" mass="26983">MERRALLRSLSLYKALFLHPNNNTNIIRSASASISTLTNPSLLTRPLYLSPQSLTTSPKLASPVAGCRFASLISSSRRYFSADVSHLPVITDLDVKNAFKDLMAASWDELPDAVLHDAKAALSKATEDKAGQEALANVFRSAEAAEKFAGVLVSLRMELDDSIGLSGEKVGHMPSDLQDALQAAYNRYVTYLDAFGPDETYLRKKVEMELGTKMIHLKMRCSGLGSEWGKVSVLGTSGLSGSYVEHRA</sequence>
<accession>A0ACC2KVV0</accession>
<comment type="caution">
    <text evidence="1">The sequence shown here is derived from an EMBL/GenBank/DDBJ whole genome shotgun (WGS) entry which is preliminary data.</text>
</comment>